<reference evidence="2 3" key="1">
    <citation type="submission" date="2019-10" db="EMBL/GenBank/DDBJ databases">
        <title>Pseudoalteromonas rubra S4059.</title>
        <authorList>
            <person name="Paulsen S."/>
            <person name="Wang X."/>
        </authorList>
    </citation>
    <scope>NUCLEOTIDE SEQUENCE [LARGE SCALE GENOMIC DNA]</scope>
    <source>
        <strain evidence="2 3">S4059</strain>
    </source>
</reference>
<dbReference type="InterPro" id="IPR007210">
    <property type="entry name" value="ABC_Gly_betaine_transp_sub-bd"/>
</dbReference>
<dbReference type="GO" id="GO:0022857">
    <property type="term" value="F:transmembrane transporter activity"/>
    <property type="evidence" value="ECO:0007669"/>
    <property type="project" value="InterPro"/>
</dbReference>
<feature type="domain" description="ABC-type glycine betaine transport system substrate-binding" evidence="1">
    <location>
        <begin position="43"/>
        <end position="313"/>
    </location>
</feature>
<accession>A0A5S3UTJ4</accession>
<evidence type="ECO:0000259" key="1">
    <source>
        <dbReference type="Pfam" id="PF04069"/>
    </source>
</evidence>
<sequence>MHTEKPAEEPALVDLSRAFIHWVLGFLICVLPGPISAMNKSAEIVIPLNNWASQRVLSHAVGDMVKRYGFAVSYRDMPARDQWGALQKGLIHFQIEIWQQSMAGSFNRMLDNQYIVDLGMHDAMVREEWWYPDYVAALCPGLPDWKALNACASLFSAKPEEAKGTFYTIDWDYQDADLIRALGLNFTIERLSNEAELWQKLEQASERNQPIVLINWTPNWTDFYRPGQFVEFPAYEKACETEAGWGINRNLINDCGNPQQGWLRKAGWPGLEQTYPCIYNLLKKVNFSQNMIADASALSIIEGHTELQAAQLWQTKYAPEIAHWLDPACLN</sequence>
<dbReference type="Proteomes" id="UP000305729">
    <property type="component" value="Chromosome 1"/>
</dbReference>
<gene>
    <name evidence="2" type="ORF">CWC22_004955</name>
</gene>
<proteinExistence type="predicted"/>
<evidence type="ECO:0000313" key="2">
    <source>
        <dbReference type="EMBL" id="QPB82368.1"/>
    </source>
</evidence>
<name>A0A5S3UTJ4_9GAMM</name>
<dbReference type="Pfam" id="PF04069">
    <property type="entry name" value="OpuAC"/>
    <property type="match status" value="1"/>
</dbReference>
<organism evidence="2 3">
    <name type="scientific">Pseudoalteromonas rubra</name>
    <dbReference type="NCBI Taxonomy" id="43658"/>
    <lineage>
        <taxon>Bacteria</taxon>
        <taxon>Pseudomonadati</taxon>
        <taxon>Pseudomonadota</taxon>
        <taxon>Gammaproteobacteria</taxon>
        <taxon>Alteromonadales</taxon>
        <taxon>Pseudoalteromonadaceae</taxon>
        <taxon>Pseudoalteromonas</taxon>
    </lineage>
</organism>
<dbReference type="AlphaFoldDB" id="A0A5S3UTJ4"/>
<dbReference type="Gene3D" id="3.40.190.10">
    <property type="entry name" value="Periplasmic binding protein-like II"/>
    <property type="match status" value="1"/>
</dbReference>
<evidence type="ECO:0000313" key="3">
    <source>
        <dbReference type="Proteomes" id="UP000305729"/>
    </source>
</evidence>
<dbReference type="EMBL" id="CP045429">
    <property type="protein sequence ID" value="QPB82368.1"/>
    <property type="molecule type" value="Genomic_DNA"/>
</dbReference>
<dbReference type="Gene3D" id="3.40.190.100">
    <property type="entry name" value="Glycine betaine-binding periplasmic protein, domain 2"/>
    <property type="match status" value="1"/>
</dbReference>
<dbReference type="STRING" id="43658.AT705_17145"/>
<dbReference type="CDD" id="cd13643">
    <property type="entry name" value="PBP2_BCP_2"/>
    <property type="match status" value="1"/>
</dbReference>
<protein>
    <submittedName>
        <fullName evidence="2">Glycine/betaine ABC transporter substrate-binding protein</fullName>
    </submittedName>
</protein>
<dbReference type="GO" id="GO:0043190">
    <property type="term" value="C:ATP-binding cassette (ABC) transporter complex"/>
    <property type="evidence" value="ECO:0007669"/>
    <property type="project" value="InterPro"/>
</dbReference>
<dbReference type="SUPFAM" id="SSF53850">
    <property type="entry name" value="Periplasmic binding protein-like II"/>
    <property type="match status" value="1"/>
</dbReference>